<accession>A0A3B0VVU7</accession>
<reference evidence="3" key="1">
    <citation type="submission" date="2018-06" db="EMBL/GenBank/DDBJ databases">
        <authorList>
            <person name="Zhirakovskaya E."/>
        </authorList>
    </citation>
    <scope>NUCLEOTIDE SEQUENCE</scope>
</reference>
<sequence length="352" mass="40307">MIADVKDAQKKAIRIFERLVETFKEQNINPSPLNYYVWYQYVKGNIPALRQEMDAILNDPFGYNDRVGKRLYDTYLLEQPDNSSEFDRAFRRLIEAMVKKMNAWSDKLESHTQQLDECSSQLNNPNLNSEEIKRITNSVINAAASIKEGSLDIQNEMIHNAEAVKELRKQLLEAQAEALKDELTQIGNRKAFNNAIEELMIEAQSNPESLSMILCDIDHFKLFNDTYGHLVGDSVLRYFANIMQKDKKDNETICRYGGEEFAILLANSSLEEAIERSNQIRKAIESAQLKRKNSSEPLKTITVSFGVATYKGTQEDAKSFIERADKALYQAKKSGRNCVIDETQLPLEKDQK</sequence>
<dbReference type="GO" id="GO:0043709">
    <property type="term" value="P:cell adhesion involved in single-species biofilm formation"/>
    <property type="evidence" value="ECO:0007669"/>
    <property type="project" value="TreeGrafter"/>
</dbReference>
<dbReference type="PANTHER" id="PTHR45138">
    <property type="entry name" value="REGULATORY COMPONENTS OF SENSORY TRANSDUCTION SYSTEM"/>
    <property type="match status" value="1"/>
</dbReference>
<keyword evidence="1" id="KW-0175">Coiled coil</keyword>
<proteinExistence type="predicted"/>
<dbReference type="Gene3D" id="3.30.70.270">
    <property type="match status" value="1"/>
</dbReference>
<dbReference type="GO" id="GO:0005886">
    <property type="term" value="C:plasma membrane"/>
    <property type="evidence" value="ECO:0007669"/>
    <property type="project" value="TreeGrafter"/>
</dbReference>
<dbReference type="Pfam" id="PF00990">
    <property type="entry name" value="GGDEF"/>
    <property type="match status" value="1"/>
</dbReference>
<gene>
    <name evidence="3" type="ORF">MNBD_GAMMA04-2308</name>
</gene>
<dbReference type="InterPro" id="IPR000160">
    <property type="entry name" value="GGDEF_dom"/>
</dbReference>
<evidence type="ECO:0000256" key="1">
    <source>
        <dbReference type="SAM" id="Coils"/>
    </source>
</evidence>
<dbReference type="PROSITE" id="PS50887">
    <property type="entry name" value="GGDEF"/>
    <property type="match status" value="1"/>
</dbReference>
<dbReference type="FunFam" id="3.30.70.270:FF:000001">
    <property type="entry name" value="Diguanylate cyclase domain protein"/>
    <property type="match status" value="1"/>
</dbReference>
<dbReference type="EMBL" id="UOFB01000217">
    <property type="protein sequence ID" value="VAW47748.1"/>
    <property type="molecule type" value="Genomic_DNA"/>
</dbReference>
<feature type="domain" description="GGDEF" evidence="2">
    <location>
        <begin position="208"/>
        <end position="344"/>
    </location>
</feature>
<dbReference type="GO" id="GO:1902201">
    <property type="term" value="P:negative regulation of bacterial-type flagellum-dependent cell motility"/>
    <property type="evidence" value="ECO:0007669"/>
    <property type="project" value="TreeGrafter"/>
</dbReference>
<dbReference type="SUPFAM" id="SSF55073">
    <property type="entry name" value="Nucleotide cyclase"/>
    <property type="match status" value="1"/>
</dbReference>
<dbReference type="GO" id="GO:0052621">
    <property type="term" value="F:diguanylate cyclase activity"/>
    <property type="evidence" value="ECO:0007669"/>
    <property type="project" value="TreeGrafter"/>
</dbReference>
<dbReference type="PANTHER" id="PTHR45138:SF9">
    <property type="entry name" value="DIGUANYLATE CYCLASE DGCM-RELATED"/>
    <property type="match status" value="1"/>
</dbReference>
<feature type="coiled-coil region" evidence="1">
    <location>
        <begin position="162"/>
        <end position="189"/>
    </location>
</feature>
<feature type="coiled-coil region" evidence="1">
    <location>
        <begin position="94"/>
        <end position="121"/>
    </location>
</feature>
<protein>
    <submittedName>
        <fullName evidence="3">Diguanylate cyclase (GGDEF domain)</fullName>
    </submittedName>
</protein>
<dbReference type="InterPro" id="IPR043128">
    <property type="entry name" value="Rev_trsase/Diguanyl_cyclase"/>
</dbReference>
<evidence type="ECO:0000313" key="3">
    <source>
        <dbReference type="EMBL" id="VAW47748.1"/>
    </source>
</evidence>
<name>A0A3B0VVU7_9ZZZZ</name>
<dbReference type="AlphaFoldDB" id="A0A3B0VVU7"/>
<dbReference type="InterPro" id="IPR029787">
    <property type="entry name" value="Nucleotide_cyclase"/>
</dbReference>
<evidence type="ECO:0000259" key="2">
    <source>
        <dbReference type="PROSITE" id="PS50887"/>
    </source>
</evidence>
<dbReference type="SMART" id="SM00267">
    <property type="entry name" value="GGDEF"/>
    <property type="match status" value="1"/>
</dbReference>
<dbReference type="NCBIfam" id="TIGR00254">
    <property type="entry name" value="GGDEF"/>
    <property type="match status" value="1"/>
</dbReference>
<dbReference type="InterPro" id="IPR050469">
    <property type="entry name" value="Diguanylate_Cyclase"/>
</dbReference>
<dbReference type="CDD" id="cd01949">
    <property type="entry name" value="GGDEF"/>
    <property type="match status" value="1"/>
</dbReference>
<organism evidence="3">
    <name type="scientific">hydrothermal vent metagenome</name>
    <dbReference type="NCBI Taxonomy" id="652676"/>
    <lineage>
        <taxon>unclassified sequences</taxon>
        <taxon>metagenomes</taxon>
        <taxon>ecological metagenomes</taxon>
    </lineage>
</organism>